<dbReference type="PANTHER" id="PTHR11728">
    <property type="entry name" value="GLYCEROL-3-PHOSPHATE DEHYDROGENASE"/>
    <property type="match status" value="1"/>
</dbReference>
<comment type="caution">
    <text evidence="13">Lacks conserved residue(s) required for the propagation of feature annotation.</text>
</comment>
<proteinExistence type="inferred from homology"/>
<dbReference type="HAMAP" id="MF_00394">
    <property type="entry name" value="NAD_Glyc3P_dehydrog"/>
    <property type="match status" value="1"/>
</dbReference>
<dbReference type="InterPro" id="IPR006168">
    <property type="entry name" value="G3P_DH_NAD-dep"/>
</dbReference>
<keyword evidence="5 13" id="KW-0520">NAD</keyword>
<evidence type="ECO:0000256" key="15">
    <source>
        <dbReference type="PIRSR" id="PIRSR000114-2"/>
    </source>
</evidence>
<dbReference type="FunFam" id="1.10.1040.10:FF:000001">
    <property type="entry name" value="Glycerol-3-phosphate dehydrogenase [NAD(P)+]"/>
    <property type="match status" value="1"/>
</dbReference>
<feature type="binding site" evidence="13">
    <location>
        <position position="279"/>
    </location>
    <ligand>
        <name>NADPH</name>
        <dbReference type="ChEBI" id="CHEBI:57783"/>
    </ligand>
</feature>
<evidence type="ECO:0000259" key="18">
    <source>
        <dbReference type="Pfam" id="PF01210"/>
    </source>
</evidence>
<feature type="binding site" evidence="13">
    <location>
        <position position="106"/>
    </location>
    <ligand>
        <name>sn-glycerol 3-phosphate</name>
        <dbReference type="ChEBI" id="CHEBI:57597"/>
    </ligand>
</feature>
<sequence>MNVAIIGAGSWGTALGMVLNQNGHRVRLWTIEKSTIDDVNSKRENSRYLPGVKIPEAIEFTMDLAYALQEAELIVNAVPSQVTRKVVPQVVQLLPRNDLYWVTVSKGIENNTYKRISEVIAEVGNISPERITALSGPSHAEEVSRNVPTAVVAACKNLETARLVQKTFMTPYFRVYASDDIIGVELGGALKNIIALAAGICDGAGFGDNTKAALMTRGLVEMNRMGAAMGARPNTFAGLSGMGDLIVTCMSRHSRNRHVGEEIGKGRKLQEVLDEMVMVAEGVKTTLSAYELAKIKNVEMPITEQIYLTLFENKSPHQAMLDLMTRESKIEDWG</sequence>
<evidence type="ECO:0000313" key="20">
    <source>
        <dbReference type="EMBL" id="HHJ53750.1"/>
    </source>
</evidence>
<keyword evidence="13" id="KW-0963">Cytoplasm</keyword>
<dbReference type="SUPFAM" id="SSF51735">
    <property type="entry name" value="NAD(P)-binding Rossmann-fold domains"/>
    <property type="match status" value="1"/>
</dbReference>
<feature type="binding site" evidence="16">
    <location>
        <begin position="7"/>
        <end position="12"/>
    </location>
    <ligand>
        <name>NAD(+)</name>
        <dbReference type="ChEBI" id="CHEBI:57540"/>
    </ligand>
</feature>
<feature type="binding site" evidence="13">
    <location>
        <position position="140"/>
    </location>
    <ligand>
        <name>NADPH</name>
        <dbReference type="ChEBI" id="CHEBI:57783"/>
    </ligand>
</feature>
<feature type="binding site" evidence="13">
    <location>
        <position position="48"/>
    </location>
    <ligand>
        <name>NADPH</name>
        <dbReference type="ChEBI" id="CHEBI:57783"/>
    </ligand>
</feature>
<dbReference type="EC" id="1.1.1.94" evidence="10 13"/>
<dbReference type="InterPro" id="IPR036291">
    <property type="entry name" value="NAD(P)-bd_dom_sf"/>
</dbReference>
<dbReference type="GO" id="GO:0005829">
    <property type="term" value="C:cytosol"/>
    <property type="evidence" value="ECO:0007669"/>
    <property type="project" value="TreeGrafter"/>
</dbReference>
<evidence type="ECO:0000256" key="2">
    <source>
        <dbReference type="ARBA" id="ARBA00022516"/>
    </source>
</evidence>
<evidence type="ECO:0000256" key="9">
    <source>
        <dbReference type="ARBA" id="ARBA00052716"/>
    </source>
</evidence>
<dbReference type="NCBIfam" id="NF000941">
    <property type="entry name" value="PRK00094.1-3"/>
    <property type="match status" value="1"/>
</dbReference>
<keyword evidence="8 13" id="KW-1208">Phospholipid metabolism</keyword>
<dbReference type="GO" id="GO:0046168">
    <property type="term" value="P:glycerol-3-phosphate catabolic process"/>
    <property type="evidence" value="ECO:0007669"/>
    <property type="project" value="InterPro"/>
</dbReference>
<dbReference type="Gene3D" id="3.40.50.720">
    <property type="entry name" value="NAD(P)-binding Rossmann-like Domain"/>
    <property type="match status" value="1"/>
</dbReference>
<dbReference type="InterPro" id="IPR011128">
    <property type="entry name" value="G3P_DH_NAD-dep_N"/>
</dbReference>
<feature type="binding site" evidence="13">
    <location>
        <position position="255"/>
    </location>
    <ligand>
        <name>sn-glycerol 3-phosphate</name>
        <dbReference type="ChEBI" id="CHEBI:57597"/>
    </ligand>
</feature>
<feature type="binding site" evidence="13">
    <location>
        <position position="191"/>
    </location>
    <ligand>
        <name>sn-glycerol 3-phosphate</name>
        <dbReference type="ChEBI" id="CHEBI:57597"/>
    </ligand>
</feature>
<evidence type="ECO:0000256" key="13">
    <source>
        <dbReference type="HAMAP-Rule" id="MF_00394"/>
    </source>
</evidence>
<keyword evidence="2 13" id="KW-0444">Lipid biosynthesis</keyword>
<dbReference type="Proteomes" id="UP000886124">
    <property type="component" value="Unassembled WGS sequence"/>
</dbReference>
<dbReference type="UniPathway" id="UPA00940"/>
<feature type="binding site" evidence="13">
    <location>
        <position position="138"/>
    </location>
    <ligand>
        <name>sn-glycerol 3-phosphate</name>
        <dbReference type="ChEBI" id="CHEBI:57597"/>
    </ligand>
</feature>
<feature type="domain" description="Glycerol-3-phosphate dehydrogenase NAD-dependent C-terminal" evidence="19">
    <location>
        <begin position="180"/>
        <end position="320"/>
    </location>
</feature>
<dbReference type="Pfam" id="PF07479">
    <property type="entry name" value="NAD_Gly3P_dh_C"/>
    <property type="match status" value="1"/>
</dbReference>
<evidence type="ECO:0000256" key="1">
    <source>
        <dbReference type="ARBA" id="ARBA00011009"/>
    </source>
</evidence>
<dbReference type="PRINTS" id="PR00077">
    <property type="entry name" value="GPDHDRGNASE"/>
</dbReference>
<dbReference type="InterPro" id="IPR006109">
    <property type="entry name" value="G3P_DH_NAD-dep_C"/>
</dbReference>
<keyword evidence="13" id="KW-0547">Nucleotide-binding</keyword>
<organism evidence="20">
    <name type="scientific">Caldithrix abyssi</name>
    <dbReference type="NCBI Taxonomy" id="187145"/>
    <lineage>
        <taxon>Bacteria</taxon>
        <taxon>Pseudomonadati</taxon>
        <taxon>Calditrichota</taxon>
        <taxon>Calditrichia</taxon>
        <taxon>Calditrichales</taxon>
        <taxon>Calditrichaceae</taxon>
        <taxon>Caldithrix</taxon>
    </lineage>
</organism>
<dbReference type="NCBIfam" id="NF000940">
    <property type="entry name" value="PRK00094.1-2"/>
    <property type="match status" value="1"/>
</dbReference>
<feature type="binding site" evidence="13">
    <location>
        <position position="106"/>
    </location>
    <ligand>
        <name>NADPH</name>
        <dbReference type="ChEBI" id="CHEBI:57783"/>
    </ligand>
</feature>
<comment type="caution">
    <text evidence="20">The sequence shown here is derived from an EMBL/GenBank/DDBJ whole genome shotgun (WGS) entry which is preliminary data.</text>
</comment>
<dbReference type="PANTHER" id="PTHR11728:SF1">
    <property type="entry name" value="GLYCEROL-3-PHOSPHATE DEHYDROGENASE [NAD(+)] 2, CHLOROPLASTIC"/>
    <property type="match status" value="1"/>
</dbReference>
<feature type="domain" description="Glycerol-3-phosphate dehydrogenase NAD-dependent N-terminal" evidence="18">
    <location>
        <begin position="2"/>
        <end position="160"/>
    </location>
</feature>
<evidence type="ECO:0000259" key="19">
    <source>
        <dbReference type="Pfam" id="PF07479"/>
    </source>
</evidence>
<name>A0A7V5PS63_CALAY</name>
<feature type="binding site" evidence="16">
    <location>
        <position position="140"/>
    </location>
    <ligand>
        <name>NAD(+)</name>
        <dbReference type="ChEBI" id="CHEBI:57540"/>
    </ligand>
</feature>
<dbReference type="PROSITE" id="PS00957">
    <property type="entry name" value="NAD_G3PDH"/>
    <property type="match status" value="1"/>
</dbReference>
<dbReference type="SUPFAM" id="SSF48179">
    <property type="entry name" value="6-phosphogluconate dehydrogenase C-terminal domain-like"/>
    <property type="match status" value="1"/>
</dbReference>
<dbReference type="NCBIfam" id="NF000942">
    <property type="entry name" value="PRK00094.1-4"/>
    <property type="match status" value="1"/>
</dbReference>
<keyword evidence="3 13" id="KW-0521">NADP</keyword>
<feature type="binding site" evidence="13">
    <location>
        <position position="11"/>
    </location>
    <ligand>
        <name>NADPH</name>
        <dbReference type="ChEBI" id="CHEBI:57783"/>
    </ligand>
</feature>
<dbReference type="Pfam" id="PF01210">
    <property type="entry name" value="NAD_Gly3P_dh_N"/>
    <property type="match status" value="1"/>
</dbReference>
<evidence type="ECO:0000256" key="6">
    <source>
        <dbReference type="ARBA" id="ARBA00023098"/>
    </source>
</evidence>
<dbReference type="FunFam" id="3.40.50.720:FF:000019">
    <property type="entry name" value="Glycerol-3-phosphate dehydrogenase [NAD(P)+]"/>
    <property type="match status" value="1"/>
</dbReference>
<dbReference type="AlphaFoldDB" id="A0A7V5PS63"/>
<dbReference type="GO" id="GO:0005975">
    <property type="term" value="P:carbohydrate metabolic process"/>
    <property type="evidence" value="ECO:0007669"/>
    <property type="project" value="InterPro"/>
</dbReference>
<evidence type="ECO:0000256" key="11">
    <source>
        <dbReference type="ARBA" id="ARBA00069372"/>
    </source>
</evidence>
<feature type="binding site" evidence="15">
    <location>
        <position position="106"/>
    </location>
    <ligand>
        <name>substrate</name>
    </ligand>
</feature>
<evidence type="ECO:0000256" key="4">
    <source>
        <dbReference type="ARBA" id="ARBA00023002"/>
    </source>
</evidence>
<dbReference type="GO" id="GO:0006650">
    <property type="term" value="P:glycerophospholipid metabolic process"/>
    <property type="evidence" value="ECO:0007669"/>
    <property type="project" value="UniProtKB-UniRule"/>
</dbReference>
<accession>A0A7V5PS63</accession>
<comment type="similarity">
    <text evidence="1 13 17">Belongs to the NAD-dependent glycerol-3-phosphate dehydrogenase family.</text>
</comment>
<comment type="function">
    <text evidence="13">Catalyzes the reduction of the glycolytic intermediate dihydroxyacetone phosphate (DHAP) to sn-glycerol 3-phosphate (G3P), the key precursor for phospholipid synthesis.</text>
</comment>
<dbReference type="GO" id="GO:0008654">
    <property type="term" value="P:phospholipid biosynthetic process"/>
    <property type="evidence" value="ECO:0007669"/>
    <property type="project" value="UniProtKB-KW"/>
</dbReference>
<comment type="pathway">
    <text evidence="13">Membrane lipid metabolism; glycerophospholipid metabolism.</text>
</comment>
<protein>
    <recommendedName>
        <fullName evidence="11 13">Glycerol-3-phosphate dehydrogenase [NAD(P)+]</fullName>
        <ecNumber evidence="10 13">1.1.1.94</ecNumber>
    </recommendedName>
    <alternativeName>
        <fullName evidence="13">NAD(P)(+)-dependent glycerol-3-phosphate dehydrogenase</fullName>
    </alternativeName>
    <alternativeName>
        <fullName evidence="12 13">NAD(P)H-dependent dihydroxyacetone-phosphate reductase</fullName>
    </alternativeName>
</protein>
<keyword evidence="7 13" id="KW-0594">Phospholipid biosynthesis</keyword>
<feature type="binding site" evidence="13">
    <location>
        <position position="254"/>
    </location>
    <ligand>
        <name>sn-glycerol 3-phosphate</name>
        <dbReference type="ChEBI" id="CHEBI:57597"/>
    </ligand>
</feature>
<evidence type="ECO:0000256" key="5">
    <source>
        <dbReference type="ARBA" id="ARBA00023027"/>
    </source>
</evidence>
<reference evidence="20" key="1">
    <citation type="journal article" date="2020" name="mSystems">
        <title>Genome- and Community-Level Interaction Insights into Carbon Utilization and Element Cycling Functions of Hydrothermarchaeota in Hydrothermal Sediment.</title>
        <authorList>
            <person name="Zhou Z."/>
            <person name="Liu Y."/>
            <person name="Xu W."/>
            <person name="Pan J."/>
            <person name="Luo Z.H."/>
            <person name="Li M."/>
        </authorList>
    </citation>
    <scope>NUCLEOTIDE SEQUENCE [LARGE SCALE GENOMIC DNA]</scope>
    <source>
        <strain evidence="20">HyVt-527</strain>
    </source>
</reference>
<evidence type="ECO:0000256" key="17">
    <source>
        <dbReference type="RuleBase" id="RU000437"/>
    </source>
</evidence>
<evidence type="ECO:0000256" key="3">
    <source>
        <dbReference type="ARBA" id="ARBA00022857"/>
    </source>
</evidence>
<evidence type="ECO:0000256" key="7">
    <source>
        <dbReference type="ARBA" id="ARBA00023209"/>
    </source>
</evidence>
<feature type="binding site" evidence="13">
    <location>
        <position position="281"/>
    </location>
    <ligand>
        <name>NADPH</name>
        <dbReference type="ChEBI" id="CHEBI:57783"/>
    </ligand>
</feature>
<dbReference type="InterPro" id="IPR008927">
    <property type="entry name" value="6-PGluconate_DH-like_C_sf"/>
</dbReference>
<gene>
    <name evidence="13" type="primary">gpsA</name>
    <name evidence="20" type="ORF">ENJ89_11190</name>
</gene>
<evidence type="ECO:0000256" key="12">
    <source>
        <dbReference type="ARBA" id="ARBA00080511"/>
    </source>
</evidence>
<comment type="catalytic activity">
    <reaction evidence="9">
        <text>sn-glycerol 3-phosphate + NADP(+) = dihydroxyacetone phosphate + NADPH + H(+)</text>
        <dbReference type="Rhea" id="RHEA:11096"/>
        <dbReference type="ChEBI" id="CHEBI:15378"/>
        <dbReference type="ChEBI" id="CHEBI:57597"/>
        <dbReference type="ChEBI" id="CHEBI:57642"/>
        <dbReference type="ChEBI" id="CHEBI:57783"/>
        <dbReference type="ChEBI" id="CHEBI:58349"/>
        <dbReference type="EC" id="1.1.1.94"/>
    </reaction>
    <physiologicalReaction direction="right-to-left" evidence="9">
        <dbReference type="Rhea" id="RHEA:11098"/>
    </physiologicalReaction>
</comment>
<dbReference type="PIRSF" id="PIRSF000114">
    <property type="entry name" value="Glycerol-3-P_dh"/>
    <property type="match status" value="1"/>
</dbReference>
<feature type="binding site" evidence="13">
    <location>
        <position position="10"/>
    </location>
    <ligand>
        <name>NADPH</name>
        <dbReference type="ChEBI" id="CHEBI:57783"/>
    </ligand>
</feature>
<dbReference type="InterPro" id="IPR013328">
    <property type="entry name" value="6PGD_dom2"/>
</dbReference>
<feature type="active site" description="Proton acceptor" evidence="13 14">
    <location>
        <position position="191"/>
    </location>
</feature>
<feature type="binding site" evidence="13">
    <location>
        <position position="255"/>
    </location>
    <ligand>
        <name>NADPH</name>
        <dbReference type="ChEBI" id="CHEBI:57783"/>
    </ligand>
</feature>
<evidence type="ECO:0000256" key="10">
    <source>
        <dbReference type="ARBA" id="ARBA00066687"/>
    </source>
</evidence>
<evidence type="ECO:0000256" key="16">
    <source>
        <dbReference type="PIRSR" id="PIRSR000114-3"/>
    </source>
</evidence>
<comment type="catalytic activity">
    <reaction evidence="13">
        <text>sn-glycerol 3-phosphate + NAD(+) = dihydroxyacetone phosphate + NADH + H(+)</text>
        <dbReference type="Rhea" id="RHEA:11092"/>
        <dbReference type="ChEBI" id="CHEBI:15378"/>
        <dbReference type="ChEBI" id="CHEBI:57540"/>
        <dbReference type="ChEBI" id="CHEBI:57597"/>
        <dbReference type="ChEBI" id="CHEBI:57642"/>
        <dbReference type="ChEBI" id="CHEBI:57945"/>
        <dbReference type="EC" id="1.1.1.94"/>
    </reaction>
</comment>
<feature type="binding site" evidence="15">
    <location>
        <begin position="255"/>
        <end position="256"/>
    </location>
    <ligand>
        <name>substrate</name>
    </ligand>
</feature>
<dbReference type="GO" id="GO:0046167">
    <property type="term" value="P:glycerol-3-phosphate biosynthetic process"/>
    <property type="evidence" value="ECO:0007669"/>
    <property type="project" value="UniProtKB-UniRule"/>
</dbReference>
<dbReference type="GO" id="GO:0047952">
    <property type="term" value="F:glycerol-3-phosphate dehydrogenase [NAD(P)+] activity"/>
    <property type="evidence" value="ECO:0007669"/>
    <property type="project" value="UniProtKB-UniRule"/>
</dbReference>
<evidence type="ECO:0000256" key="14">
    <source>
        <dbReference type="PIRSR" id="PIRSR000114-1"/>
    </source>
</evidence>
<dbReference type="Gene3D" id="1.10.1040.10">
    <property type="entry name" value="N-(1-d-carboxylethyl)-l-norvaline Dehydrogenase, domain 2"/>
    <property type="match status" value="1"/>
</dbReference>
<evidence type="ECO:0000256" key="8">
    <source>
        <dbReference type="ARBA" id="ARBA00023264"/>
    </source>
</evidence>
<feature type="binding site" evidence="13">
    <location>
        <position position="244"/>
    </location>
    <ligand>
        <name>sn-glycerol 3-phosphate</name>
        <dbReference type="ChEBI" id="CHEBI:57597"/>
    </ligand>
</feature>
<feature type="binding site" evidence="13">
    <location>
        <position position="256"/>
    </location>
    <ligand>
        <name>sn-glycerol 3-phosphate</name>
        <dbReference type="ChEBI" id="CHEBI:57597"/>
    </ligand>
</feature>
<dbReference type="EMBL" id="DROD01000705">
    <property type="protein sequence ID" value="HHJ53750.1"/>
    <property type="molecule type" value="Genomic_DNA"/>
</dbReference>
<feature type="binding site" evidence="16">
    <location>
        <position position="255"/>
    </location>
    <ligand>
        <name>NAD(+)</name>
        <dbReference type="ChEBI" id="CHEBI:57540"/>
    </ligand>
</feature>
<feature type="binding site" evidence="13">
    <location>
        <position position="136"/>
    </location>
    <ligand>
        <name>sn-glycerol 3-phosphate</name>
        <dbReference type="ChEBI" id="CHEBI:57597"/>
    </ligand>
</feature>
<dbReference type="GO" id="GO:0051287">
    <property type="term" value="F:NAD binding"/>
    <property type="evidence" value="ECO:0007669"/>
    <property type="project" value="InterPro"/>
</dbReference>
<keyword evidence="4 13" id="KW-0560">Oxidoreductase</keyword>
<comment type="subcellular location">
    <subcellularLocation>
        <location evidence="13">Cytoplasm</location>
    </subcellularLocation>
</comment>
<keyword evidence="6 13" id="KW-0443">Lipid metabolism</keyword>